<dbReference type="EMBL" id="JANUAU010000009">
    <property type="protein sequence ID" value="MCS3678675.1"/>
    <property type="molecule type" value="Genomic_DNA"/>
</dbReference>
<accession>A0A9X2TCR4</accession>
<protein>
    <submittedName>
        <fullName evidence="1">Uncharacterized protein</fullName>
    </submittedName>
</protein>
<organism evidence="1 2">
    <name type="scientific">Salinibacter ruber</name>
    <dbReference type="NCBI Taxonomy" id="146919"/>
    <lineage>
        <taxon>Bacteria</taxon>
        <taxon>Pseudomonadati</taxon>
        <taxon>Rhodothermota</taxon>
        <taxon>Rhodothermia</taxon>
        <taxon>Rhodothermales</taxon>
        <taxon>Salinibacteraceae</taxon>
        <taxon>Salinibacter</taxon>
    </lineage>
</organism>
<dbReference type="AlphaFoldDB" id="A0A9X2TCR4"/>
<sequence>MEISLDSHRSHATIVDTKCSITMYLEYGLLVTGGNSTVVFDSTKEALDIIFSSYKSRLSGRWSLRSFFGGPTLPTVCSFSFSASAMVIRLGE</sequence>
<evidence type="ECO:0000313" key="1">
    <source>
        <dbReference type="EMBL" id="MCS3678675.1"/>
    </source>
</evidence>
<reference evidence="1" key="1">
    <citation type="submission" date="2022-08" db="EMBL/GenBank/DDBJ databases">
        <title>Genomic Encyclopedia of Type Strains, Phase V (KMG-V): Genome sequencing to study the core and pangenomes of soil and plant-associated prokaryotes.</title>
        <authorList>
            <person name="Whitman W."/>
        </authorList>
    </citation>
    <scope>NUCLEOTIDE SEQUENCE</scope>
    <source>
        <strain evidence="1">0</strain>
    </source>
</reference>
<dbReference type="RefSeq" id="WP_259074281.1">
    <property type="nucleotide sequence ID" value="NZ_JANUAW010000001.1"/>
</dbReference>
<name>A0A9X2TCR4_9BACT</name>
<gene>
    <name evidence="1" type="ORF">GGP71_002616</name>
</gene>
<dbReference type="Proteomes" id="UP001155027">
    <property type="component" value="Unassembled WGS sequence"/>
</dbReference>
<evidence type="ECO:0000313" key="2">
    <source>
        <dbReference type="Proteomes" id="UP001155027"/>
    </source>
</evidence>
<comment type="caution">
    <text evidence="1">The sequence shown here is derived from an EMBL/GenBank/DDBJ whole genome shotgun (WGS) entry which is preliminary data.</text>
</comment>
<proteinExistence type="predicted"/>